<dbReference type="RefSeq" id="WP_386846486.1">
    <property type="nucleotide sequence ID" value="NZ_JBHUMK010000060.1"/>
</dbReference>
<dbReference type="InterPro" id="IPR011856">
    <property type="entry name" value="tRNA_endonuc-like_dom_sf"/>
</dbReference>
<sequence length="185" mass="21198">MAISQEQESIIVKAHAAGHLDLQIAQLAGVSLTTVKRYRRKFGLETNCVTNRRGKLGEQLVYDEATRRGLNVEWRDRHNGAFDLYVQGQRVDAKASMQMVGGAWRFRLSDRRPSFYGQYMYRKDYAADCDVVALVALYPDGREPDFYLLDSRTLPRDVRIQPGNRYDTLRNKWDVLEPKQPGAAA</sequence>
<protein>
    <submittedName>
        <fullName evidence="1">Uncharacterized protein</fullName>
    </submittedName>
</protein>
<name>A0ABW5P8C1_9DEIO</name>
<dbReference type="Gene3D" id="3.40.1350.10">
    <property type="match status" value="1"/>
</dbReference>
<keyword evidence="2" id="KW-1185">Reference proteome</keyword>
<dbReference type="EMBL" id="JBHUMK010000060">
    <property type="protein sequence ID" value="MFD2610362.1"/>
    <property type="molecule type" value="Genomic_DNA"/>
</dbReference>
<evidence type="ECO:0000313" key="1">
    <source>
        <dbReference type="EMBL" id="MFD2610362.1"/>
    </source>
</evidence>
<gene>
    <name evidence="1" type="ORF">ACFSR9_13085</name>
</gene>
<organism evidence="1 2">
    <name type="scientific">Deinococcus taklimakanensis</name>
    <dbReference type="NCBI Taxonomy" id="536443"/>
    <lineage>
        <taxon>Bacteria</taxon>
        <taxon>Thermotogati</taxon>
        <taxon>Deinococcota</taxon>
        <taxon>Deinococci</taxon>
        <taxon>Deinococcales</taxon>
        <taxon>Deinococcaceae</taxon>
        <taxon>Deinococcus</taxon>
    </lineage>
</organism>
<proteinExistence type="predicted"/>
<reference evidence="2" key="1">
    <citation type="journal article" date="2019" name="Int. J. Syst. Evol. Microbiol.">
        <title>The Global Catalogue of Microorganisms (GCM) 10K type strain sequencing project: providing services to taxonomists for standard genome sequencing and annotation.</title>
        <authorList>
            <consortium name="The Broad Institute Genomics Platform"/>
            <consortium name="The Broad Institute Genome Sequencing Center for Infectious Disease"/>
            <person name="Wu L."/>
            <person name="Ma J."/>
        </authorList>
    </citation>
    <scope>NUCLEOTIDE SEQUENCE [LARGE SCALE GENOMIC DNA]</scope>
    <source>
        <strain evidence="2">KCTC 33842</strain>
    </source>
</reference>
<accession>A0ABW5P8C1</accession>
<comment type="caution">
    <text evidence="1">The sequence shown here is derived from an EMBL/GenBank/DDBJ whole genome shotgun (WGS) entry which is preliminary data.</text>
</comment>
<evidence type="ECO:0000313" key="2">
    <source>
        <dbReference type="Proteomes" id="UP001597475"/>
    </source>
</evidence>
<dbReference type="Proteomes" id="UP001597475">
    <property type="component" value="Unassembled WGS sequence"/>
</dbReference>